<dbReference type="Proteomes" id="UP001279553">
    <property type="component" value="Unassembled WGS sequence"/>
</dbReference>
<organism evidence="6 7">
    <name type="scientific">Acidiphilium acidophilum</name>
    <name type="common">Thiobacillus acidophilus</name>
    <dbReference type="NCBI Taxonomy" id="76588"/>
    <lineage>
        <taxon>Bacteria</taxon>
        <taxon>Pseudomonadati</taxon>
        <taxon>Pseudomonadota</taxon>
        <taxon>Alphaproteobacteria</taxon>
        <taxon>Acetobacterales</taxon>
        <taxon>Acidocellaceae</taxon>
        <taxon>Acidiphilium</taxon>
    </lineage>
</organism>
<dbReference type="Gene3D" id="3.60.21.10">
    <property type="match status" value="1"/>
</dbReference>
<keyword evidence="7" id="KW-1185">Reference proteome</keyword>
<dbReference type="SUPFAM" id="SSF56300">
    <property type="entry name" value="Metallo-dependent phosphatases"/>
    <property type="match status" value="1"/>
</dbReference>
<gene>
    <name evidence="6" type="ORF">SIL87_00635</name>
</gene>
<evidence type="ECO:0000313" key="7">
    <source>
        <dbReference type="Proteomes" id="UP001279553"/>
    </source>
</evidence>
<accession>A0AAW9DK29</accession>
<dbReference type="PANTHER" id="PTHR42988:SF2">
    <property type="entry name" value="CYCLIC NUCLEOTIDE PHOSPHODIESTERASE CBUA0032-RELATED"/>
    <property type="match status" value="1"/>
</dbReference>
<sequence>MHPICWLHISDIHMRVSKIWSQDVVLNAMCEDIAKQQRAGAAFDFILVTGDLAFSGNAEEYKLVASFFDAVSAASGVPADFIFCIPGNHDIDRERQKMCFAGARQFAQSQNQIDDLLSSREDMGTLLAREENYRTFQNTYLKNQPRDWTDDGLGYVAVVTIENVRVAIVGLDSAWLAEGGIADHGKLLIGEHQVINALELANKNDAHIIVGMAHHPFQLLQDFDRRPVQNRIEEQCHFFQCGHLHEPEIRATGLNASGCLTLSAGATYETRQSQNTYSIVTVDLMLGTRTVKTVQYRPAKGDFTFAGTGKYPIEIDPAGTSNVGELAAAITAFQGSLSPLSHYLAALLLDQKADLPIPAQKGYVFGSLDVLRDEPESELKRTTMGFIPFKNVLRVFYGRTPIAEIFTRYGDAVAQYGTALLKACAANADLKSRLASAEKDALAMATTAPASSFIHTVSLLDEVAAEQDWIQLRDLSERHKGSSIPELAHRATRYFALSLSHSTEAKDNEHAISLYRSMTSEAHAEAEDAAMLTTLFCGAKRYDEAKSTVLDGIAKYPDKAAAFVEIGQRVVEATGDKKFRNQIDEAVKARRW</sequence>
<evidence type="ECO:0000256" key="4">
    <source>
        <dbReference type="ARBA" id="ARBA00025742"/>
    </source>
</evidence>
<dbReference type="GO" id="GO:0016787">
    <property type="term" value="F:hydrolase activity"/>
    <property type="evidence" value="ECO:0007669"/>
    <property type="project" value="UniProtKB-KW"/>
</dbReference>
<proteinExistence type="inferred from homology"/>
<dbReference type="GO" id="GO:0046872">
    <property type="term" value="F:metal ion binding"/>
    <property type="evidence" value="ECO:0007669"/>
    <property type="project" value="UniProtKB-KW"/>
</dbReference>
<keyword evidence="1" id="KW-0479">Metal-binding</keyword>
<protein>
    <submittedName>
        <fullName evidence="6">Metallophosphoesterase</fullName>
    </submittedName>
</protein>
<dbReference type="InterPro" id="IPR004843">
    <property type="entry name" value="Calcineurin-like_PHP"/>
</dbReference>
<dbReference type="RefSeq" id="WP_287994904.1">
    <property type="nucleotide sequence ID" value="NZ_JAWXYB010000001.1"/>
</dbReference>
<evidence type="ECO:0000256" key="3">
    <source>
        <dbReference type="ARBA" id="ARBA00023004"/>
    </source>
</evidence>
<feature type="domain" description="Calcineurin-like phosphoesterase" evidence="5">
    <location>
        <begin position="7"/>
        <end position="225"/>
    </location>
</feature>
<reference evidence="6 7" key="1">
    <citation type="submission" date="2023-11" db="EMBL/GenBank/DDBJ databases">
        <title>MicrobeMod: A computational toolkit for identifying prokaryotic methylation and restriction-modification with nanopore sequencing.</title>
        <authorList>
            <person name="Crits-Christoph A."/>
            <person name="Kang S.C."/>
            <person name="Lee H."/>
            <person name="Ostrov N."/>
        </authorList>
    </citation>
    <scope>NUCLEOTIDE SEQUENCE [LARGE SCALE GENOMIC DNA]</scope>
    <source>
        <strain evidence="6 7">DSMZ 700</strain>
    </source>
</reference>
<dbReference type="EMBL" id="JAWXYB010000001">
    <property type="protein sequence ID" value="MDX5929275.1"/>
    <property type="molecule type" value="Genomic_DNA"/>
</dbReference>
<dbReference type="InterPro" id="IPR050884">
    <property type="entry name" value="CNP_phosphodiesterase-III"/>
</dbReference>
<evidence type="ECO:0000259" key="5">
    <source>
        <dbReference type="Pfam" id="PF00149"/>
    </source>
</evidence>
<dbReference type="InterPro" id="IPR029052">
    <property type="entry name" value="Metallo-depent_PP-like"/>
</dbReference>
<dbReference type="AlphaFoldDB" id="A0AAW9DK29"/>
<dbReference type="PANTHER" id="PTHR42988">
    <property type="entry name" value="PHOSPHOHYDROLASE"/>
    <property type="match status" value="1"/>
</dbReference>
<keyword evidence="2" id="KW-0378">Hydrolase</keyword>
<name>A0AAW9DK29_ACIAO</name>
<dbReference type="Pfam" id="PF00149">
    <property type="entry name" value="Metallophos"/>
    <property type="match status" value="1"/>
</dbReference>
<comment type="similarity">
    <text evidence="4">Belongs to the cyclic nucleotide phosphodiesterase class-III family.</text>
</comment>
<evidence type="ECO:0000256" key="2">
    <source>
        <dbReference type="ARBA" id="ARBA00022801"/>
    </source>
</evidence>
<keyword evidence="3" id="KW-0408">Iron</keyword>
<evidence type="ECO:0000256" key="1">
    <source>
        <dbReference type="ARBA" id="ARBA00022723"/>
    </source>
</evidence>
<comment type="caution">
    <text evidence="6">The sequence shown here is derived from an EMBL/GenBank/DDBJ whole genome shotgun (WGS) entry which is preliminary data.</text>
</comment>
<evidence type="ECO:0000313" key="6">
    <source>
        <dbReference type="EMBL" id="MDX5929275.1"/>
    </source>
</evidence>